<evidence type="ECO:0000313" key="2">
    <source>
        <dbReference type="EMBL" id="RDS76744.1"/>
    </source>
</evidence>
<dbReference type="Proteomes" id="UP000254101">
    <property type="component" value="Unassembled WGS sequence"/>
</dbReference>
<gene>
    <name evidence="2" type="ORF">DL238_03390</name>
</gene>
<reference evidence="2 3" key="1">
    <citation type="submission" date="2018-07" db="EMBL/GenBank/DDBJ databases">
        <title>Erythrobacter nanhaiensis sp. nov., a novel member of the genus Erythrobacter isolated from the South China Sea.</title>
        <authorList>
            <person name="Chen X."/>
            <person name="Liu J."/>
        </authorList>
    </citation>
    <scope>NUCLEOTIDE SEQUENCE [LARGE SCALE GENOMIC DNA]</scope>
    <source>
        <strain evidence="2 3">S-5</strain>
    </source>
</reference>
<name>A0A395LMM5_9SPHN</name>
<keyword evidence="3" id="KW-1185">Reference proteome</keyword>
<comment type="caution">
    <text evidence="2">The sequence shown here is derived from an EMBL/GenBank/DDBJ whole genome shotgun (WGS) entry which is preliminary data.</text>
</comment>
<dbReference type="InterPro" id="IPR028098">
    <property type="entry name" value="Glyco_trans_4-like_N"/>
</dbReference>
<accession>A0A395LMM5</accession>
<protein>
    <submittedName>
        <fullName evidence="2">Colanic acid biosynthesis glycosyltransferase WcaI</fullName>
    </submittedName>
</protein>
<organism evidence="2 3">
    <name type="scientific">Alteriqipengyuania lutimaris</name>
    <dbReference type="NCBI Taxonomy" id="1538146"/>
    <lineage>
        <taxon>Bacteria</taxon>
        <taxon>Pseudomonadati</taxon>
        <taxon>Pseudomonadota</taxon>
        <taxon>Alphaproteobacteria</taxon>
        <taxon>Sphingomonadales</taxon>
        <taxon>Erythrobacteraceae</taxon>
        <taxon>Alteriqipengyuania</taxon>
    </lineage>
</organism>
<dbReference type="RefSeq" id="WP_115490967.1">
    <property type="nucleotide sequence ID" value="NZ_JACHWW010000001.1"/>
</dbReference>
<evidence type="ECO:0000259" key="1">
    <source>
        <dbReference type="Pfam" id="PF13579"/>
    </source>
</evidence>
<dbReference type="SUPFAM" id="SSF53756">
    <property type="entry name" value="UDP-Glycosyltransferase/glycogen phosphorylase"/>
    <property type="match status" value="1"/>
</dbReference>
<dbReference type="InterPro" id="IPR050194">
    <property type="entry name" value="Glycosyltransferase_grp1"/>
</dbReference>
<sequence>MKLLVLGINRTPEPIGIAPYSTEFARGMAENGHEVAMVAAQPYYPAWRVADGYSGKRWTRTVEDGVAVTRCPLYVPANPSGARRIVHHASFAASALAPTLRRARAMRPDVVFTVAPSLIAAPVALAAARASGAASWLHVQDFEVDAAIATGLMQPDGGVARRARAFEANLLKRFDKVSTISPRMCERLVEKGVAPERVYEFRNWADLEAIRPLDHPSSYRERWNITTPHVALYSGNLANKQGIEIVVEAAQRLAHRADEISFVVCGNGPSRDRIASETADLRNVQVHDLQPREMLNELMGLATIHLLPQVAGAADLVLPSKLTNQLASGRPVVATAAPGTGLAAEAEGCGIVTPPGDGPAFASAIEALVDDPSRHAAASRQARIRAEERWSRDAILSGVERELEAM</sequence>
<dbReference type="CDD" id="cd03794">
    <property type="entry name" value="GT4_WbuB-like"/>
    <property type="match status" value="1"/>
</dbReference>
<dbReference type="NCBIfam" id="NF007640">
    <property type="entry name" value="PRK10307.1"/>
    <property type="match status" value="1"/>
</dbReference>
<dbReference type="AlphaFoldDB" id="A0A395LMM5"/>
<feature type="domain" description="Glycosyltransferase subfamily 4-like N-terminal" evidence="1">
    <location>
        <begin position="16"/>
        <end position="203"/>
    </location>
</feature>
<dbReference type="PANTHER" id="PTHR45947:SF3">
    <property type="entry name" value="SULFOQUINOVOSYL TRANSFERASE SQD2"/>
    <property type="match status" value="1"/>
</dbReference>
<dbReference type="OrthoDB" id="9787293at2"/>
<dbReference type="EMBL" id="QRBB01000001">
    <property type="protein sequence ID" value="RDS76744.1"/>
    <property type="molecule type" value="Genomic_DNA"/>
</dbReference>
<dbReference type="Gene3D" id="3.40.50.2000">
    <property type="entry name" value="Glycogen Phosphorylase B"/>
    <property type="match status" value="2"/>
</dbReference>
<dbReference type="PANTHER" id="PTHR45947">
    <property type="entry name" value="SULFOQUINOVOSYL TRANSFERASE SQD2"/>
    <property type="match status" value="1"/>
</dbReference>
<dbReference type="Pfam" id="PF13692">
    <property type="entry name" value="Glyco_trans_1_4"/>
    <property type="match status" value="1"/>
</dbReference>
<keyword evidence="2" id="KW-0808">Transferase</keyword>
<evidence type="ECO:0000313" key="3">
    <source>
        <dbReference type="Proteomes" id="UP000254101"/>
    </source>
</evidence>
<dbReference type="Pfam" id="PF13579">
    <property type="entry name" value="Glyco_trans_4_4"/>
    <property type="match status" value="1"/>
</dbReference>
<dbReference type="GO" id="GO:0016758">
    <property type="term" value="F:hexosyltransferase activity"/>
    <property type="evidence" value="ECO:0007669"/>
    <property type="project" value="TreeGrafter"/>
</dbReference>
<proteinExistence type="predicted"/>